<keyword evidence="3" id="KW-1185">Reference proteome</keyword>
<evidence type="ECO:0000313" key="4">
    <source>
        <dbReference type="WBParaSite" id="NBR_0000975301-mRNA-1"/>
    </source>
</evidence>
<protein>
    <submittedName>
        <fullName evidence="4">VPS13 domain-containing protein</fullName>
    </submittedName>
</protein>
<reference evidence="2 3" key="2">
    <citation type="submission" date="2018-11" db="EMBL/GenBank/DDBJ databases">
        <authorList>
            <consortium name="Pathogen Informatics"/>
        </authorList>
    </citation>
    <scope>NUCLEOTIDE SEQUENCE [LARGE SCALE GENOMIC DNA]</scope>
</reference>
<organism evidence="4">
    <name type="scientific">Nippostrongylus brasiliensis</name>
    <name type="common">Rat hookworm</name>
    <dbReference type="NCBI Taxonomy" id="27835"/>
    <lineage>
        <taxon>Eukaryota</taxon>
        <taxon>Metazoa</taxon>
        <taxon>Ecdysozoa</taxon>
        <taxon>Nematoda</taxon>
        <taxon>Chromadorea</taxon>
        <taxon>Rhabditida</taxon>
        <taxon>Rhabditina</taxon>
        <taxon>Rhabditomorpha</taxon>
        <taxon>Strongyloidea</taxon>
        <taxon>Heligmosomidae</taxon>
        <taxon>Nippostrongylus</taxon>
    </lineage>
</organism>
<feature type="region of interest" description="Disordered" evidence="1">
    <location>
        <begin position="85"/>
        <end position="110"/>
    </location>
</feature>
<dbReference type="WBParaSite" id="NBR_0000975301-mRNA-1">
    <property type="protein sequence ID" value="NBR_0000975301-mRNA-1"/>
    <property type="gene ID" value="NBR_0000975301"/>
</dbReference>
<evidence type="ECO:0000256" key="1">
    <source>
        <dbReference type="SAM" id="MobiDB-lite"/>
    </source>
</evidence>
<name>A0A0N4Y249_NIPBR</name>
<gene>
    <name evidence="2" type="ORF">NBR_LOCUS9754</name>
</gene>
<proteinExistence type="predicted"/>
<dbReference type="EMBL" id="UYSL01020189">
    <property type="protein sequence ID" value="VDL73343.1"/>
    <property type="molecule type" value="Genomic_DNA"/>
</dbReference>
<evidence type="ECO:0000313" key="2">
    <source>
        <dbReference type="EMBL" id="VDL73343.1"/>
    </source>
</evidence>
<accession>A0A0N4Y249</accession>
<reference evidence="4" key="1">
    <citation type="submission" date="2017-02" db="UniProtKB">
        <authorList>
            <consortium name="WormBaseParasite"/>
        </authorList>
    </citation>
    <scope>IDENTIFICATION</scope>
</reference>
<feature type="compositionally biased region" description="Acidic residues" evidence="1">
    <location>
        <begin position="98"/>
        <end position="108"/>
    </location>
</feature>
<evidence type="ECO:0000313" key="3">
    <source>
        <dbReference type="Proteomes" id="UP000271162"/>
    </source>
</evidence>
<dbReference type="Proteomes" id="UP000271162">
    <property type="component" value="Unassembled WGS sequence"/>
</dbReference>
<sequence>MEWLVSADVDVFLSPENKELTGCMKSLQKASDTASFASDLASSIAASITQSDSLESLGGFSAEDEVDIDEEMDKARALKERVSRKAEHSMSLQVENEPLLENETEEAEEQHPLLTLKEVAKEVLSEVSATAGFRSRIPIPQALERFRIRNAIANSQLRQRFLKRSRSNDDECSSLLEEHNC</sequence>
<dbReference type="AlphaFoldDB" id="A0A0N4Y249"/>